<dbReference type="InterPro" id="IPR000595">
    <property type="entry name" value="cNMP-bd_dom"/>
</dbReference>
<sequence>MINDSQVVNAAFRGSFEPALIEEINRIGIYQEVEEGEYLIRPGSYIRSVPIILSGSIKIMRPDAVGNEALLYYLSGLDSCAISMTGSPDNKPSEITAIAEEKTRLIFIPVEKVDEWICRFPTWKQFVFRTYQRRFDDMIATIDSIAFKKLDERLLTYLKKKTQSCQCTVLQITHEEIAREMATSREVISRLLKQLERVGYLRLSRNKIEIL</sequence>
<dbReference type="SUPFAM" id="SSF51206">
    <property type="entry name" value="cAMP-binding domain-like"/>
    <property type="match status" value="1"/>
</dbReference>
<dbReference type="PROSITE" id="PS51063">
    <property type="entry name" value="HTH_CRP_2"/>
    <property type="match status" value="1"/>
</dbReference>
<evidence type="ECO:0000256" key="3">
    <source>
        <dbReference type="ARBA" id="ARBA00023163"/>
    </source>
</evidence>
<dbReference type="CDD" id="cd00038">
    <property type="entry name" value="CAP_ED"/>
    <property type="match status" value="1"/>
</dbReference>
<dbReference type="InterPro" id="IPR018490">
    <property type="entry name" value="cNMP-bd_dom_sf"/>
</dbReference>
<dbReference type="InterPro" id="IPR012318">
    <property type="entry name" value="HTH_CRP"/>
</dbReference>
<evidence type="ECO:0000256" key="1">
    <source>
        <dbReference type="ARBA" id="ARBA00023015"/>
    </source>
</evidence>
<evidence type="ECO:0000313" key="7">
    <source>
        <dbReference type="Proteomes" id="UP000253383"/>
    </source>
</evidence>
<proteinExistence type="predicted"/>
<accession>A0A368JQ39</accession>
<keyword evidence="3" id="KW-0804">Transcription</keyword>
<keyword evidence="2" id="KW-0238">DNA-binding</keyword>
<dbReference type="Gene3D" id="2.60.120.10">
    <property type="entry name" value="Jelly Rolls"/>
    <property type="match status" value="1"/>
</dbReference>
<gene>
    <name evidence="6" type="ORF">DUE52_10630</name>
</gene>
<comment type="caution">
    <text evidence="6">The sequence shown here is derived from an EMBL/GenBank/DDBJ whole genome shotgun (WGS) entry which is preliminary data.</text>
</comment>
<dbReference type="GO" id="GO:0003700">
    <property type="term" value="F:DNA-binding transcription factor activity"/>
    <property type="evidence" value="ECO:0007669"/>
    <property type="project" value="TreeGrafter"/>
</dbReference>
<feature type="domain" description="HTH crp-type" evidence="5">
    <location>
        <begin position="148"/>
        <end position="211"/>
    </location>
</feature>
<dbReference type="PROSITE" id="PS50042">
    <property type="entry name" value="CNMP_BINDING_3"/>
    <property type="match status" value="1"/>
</dbReference>
<dbReference type="SUPFAM" id="SSF46785">
    <property type="entry name" value="Winged helix' DNA-binding domain"/>
    <property type="match status" value="1"/>
</dbReference>
<dbReference type="InterPro" id="IPR050397">
    <property type="entry name" value="Env_Response_Regulators"/>
</dbReference>
<dbReference type="EMBL" id="QOWE01000007">
    <property type="protein sequence ID" value="RCR69787.1"/>
    <property type="molecule type" value="Genomic_DNA"/>
</dbReference>
<dbReference type="Proteomes" id="UP000253383">
    <property type="component" value="Unassembled WGS sequence"/>
</dbReference>
<dbReference type="GO" id="GO:0005829">
    <property type="term" value="C:cytosol"/>
    <property type="evidence" value="ECO:0007669"/>
    <property type="project" value="TreeGrafter"/>
</dbReference>
<dbReference type="PANTHER" id="PTHR24567">
    <property type="entry name" value="CRP FAMILY TRANSCRIPTIONAL REGULATORY PROTEIN"/>
    <property type="match status" value="1"/>
</dbReference>
<evidence type="ECO:0000256" key="2">
    <source>
        <dbReference type="ARBA" id="ARBA00023125"/>
    </source>
</evidence>
<dbReference type="Pfam" id="PF00027">
    <property type="entry name" value="cNMP_binding"/>
    <property type="match status" value="1"/>
</dbReference>
<dbReference type="OrthoDB" id="9776746at2"/>
<dbReference type="GO" id="GO:0003677">
    <property type="term" value="F:DNA binding"/>
    <property type="evidence" value="ECO:0007669"/>
    <property type="project" value="UniProtKB-KW"/>
</dbReference>
<dbReference type="InterPro" id="IPR036390">
    <property type="entry name" value="WH_DNA-bd_sf"/>
</dbReference>
<dbReference type="RefSeq" id="WP_114405981.1">
    <property type="nucleotide sequence ID" value="NZ_QOWE01000007.1"/>
</dbReference>
<keyword evidence="1" id="KW-0805">Transcription regulation</keyword>
<feature type="domain" description="Cyclic nucleotide-binding" evidence="4">
    <location>
        <begin position="30"/>
        <end position="134"/>
    </location>
</feature>
<reference evidence="6 7" key="1">
    <citation type="submission" date="2018-07" db="EMBL/GenBank/DDBJ databases">
        <title>Genome analysis of Larkinella rosea.</title>
        <authorList>
            <person name="Zhou Z."/>
            <person name="Wang G."/>
        </authorList>
    </citation>
    <scope>NUCLEOTIDE SEQUENCE [LARGE SCALE GENOMIC DNA]</scope>
    <source>
        <strain evidence="7">zzj9</strain>
    </source>
</reference>
<evidence type="ECO:0000313" key="6">
    <source>
        <dbReference type="EMBL" id="RCR69787.1"/>
    </source>
</evidence>
<protein>
    <submittedName>
        <fullName evidence="6">Crp/Fnr family transcriptional regulator</fullName>
    </submittedName>
</protein>
<evidence type="ECO:0000259" key="4">
    <source>
        <dbReference type="PROSITE" id="PS50042"/>
    </source>
</evidence>
<dbReference type="Pfam" id="PF13545">
    <property type="entry name" value="HTH_Crp_2"/>
    <property type="match status" value="1"/>
</dbReference>
<dbReference type="Gene3D" id="1.10.10.10">
    <property type="entry name" value="Winged helix-like DNA-binding domain superfamily/Winged helix DNA-binding domain"/>
    <property type="match status" value="1"/>
</dbReference>
<dbReference type="PANTHER" id="PTHR24567:SF26">
    <property type="entry name" value="REGULATORY PROTEIN YEIL"/>
    <property type="match status" value="1"/>
</dbReference>
<name>A0A368JQ39_9BACT</name>
<evidence type="ECO:0000259" key="5">
    <source>
        <dbReference type="PROSITE" id="PS51063"/>
    </source>
</evidence>
<dbReference type="AlphaFoldDB" id="A0A368JQ39"/>
<organism evidence="6 7">
    <name type="scientific">Larkinella punicea</name>
    <dbReference type="NCBI Taxonomy" id="2315727"/>
    <lineage>
        <taxon>Bacteria</taxon>
        <taxon>Pseudomonadati</taxon>
        <taxon>Bacteroidota</taxon>
        <taxon>Cytophagia</taxon>
        <taxon>Cytophagales</taxon>
        <taxon>Spirosomataceae</taxon>
        <taxon>Larkinella</taxon>
    </lineage>
</organism>
<keyword evidence="7" id="KW-1185">Reference proteome</keyword>
<dbReference type="InterPro" id="IPR036388">
    <property type="entry name" value="WH-like_DNA-bd_sf"/>
</dbReference>
<dbReference type="InterPro" id="IPR014710">
    <property type="entry name" value="RmlC-like_jellyroll"/>
</dbReference>